<gene>
    <name evidence="3" type="ORF">SCARUB_01947</name>
</gene>
<feature type="region of interest" description="Disordered" evidence="1">
    <location>
        <begin position="1"/>
        <end position="23"/>
    </location>
</feature>
<evidence type="ECO:0000313" key="3">
    <source>
        <dbReference type="EMBL" id="ODS32895.1"/>
    </source>
</evidence>
<dbReference type="AlphaFoldDB" id="A0A1E3XB88"/>
<feature type="compositionally biased region" description="Polar residues" evidence="1">
    <location>
        <begin position="9"/>
        <end position="23"/>
    </location>
</feature>
<reference evidence="3 4" key="1">
    <citation type="submission" date="2016-07" db="EMBL/GenBank/DDBJ databases">
        <title>Draft genome of Scalindua rubra, obtained from a brine-seawater interface in the Red Sea, sheds light on salt adaptation in anammox bacteria.</title>
        <authorList>
            <person name="Speth D.R."/>
            <person name="Lagkouvardos I."/>
            <person name="Wang Y."/>
            <person name="Qian P.-Y."/>
            <person name="Dutilh B.E."/>
            <person name="Jetten M.S."/>
        </authorList>
    </citation>
    <scope>NUCLEOTIDE SEQUENCE [LARGE SCALE GENOMIC DNA]</scope>
    <source>
        <strain evidence="3">BSI-1</strain>
    </source>
</reference>
<dbReference type="Pfam" id="PF01609">
    <property type="entry name" value="DDE_Tnp_1"/>
    <property type="match status" value="1"/>
</dbReference>
<dbReference type="GO" id="GO:0003677">
    <property type="term" value="F:DNA binding"/>
    <property type="evidence" value="ECO:0007669"/>
    <property type="project" value="InterPro"/>
</dbReference>
<dbReference type="EMBL" id="MAYW01000044">
    <property type="protein sequence ID" value="ODS32895.1"/>
    <property type="molecule type" value="Genomic_DNA"/>
</dbReference>
<dbReference type="GO" id="GO:0004803">
    <property type="term" value="F:transposase activity"/>
    <property type="evidence" value="ECO:0007669"/>
    <property type="project" value="InterPro"/>
</dbReference>
<evidence type="ECO:0000259" key="2">
    <source>
        <dbReference type="Pfam" id="PF01609"/>
    </source>
</evidence>
<evidence type="ECO:0000256" key="1">
    <source>
        <dbReference type="SAM" id="MobiDB-lite"/>
    </source>
</evidence>
<sequence>MHNRIKTAKTANGSQKERGSQPSKMAQTFFCIDTDTEQPLCFTTGTSARTVTKATPELLKLTANILDPIAGKPLILADNEHYTCELIDWVSSQSPFDILVPMKKKKLLKKQLLNISADSFKQRWAGYATTKIPYEMHKSFGGPYYEFIQRNGEKSDEYEYSSFLCTSDRNEMEDMALNFPDRWHIEQFFNNYQALGWKRTGTMNLNIQYGRMTMPLFAQAAIHMMRQRLGPPINTWDAEHIAKDFLKGIEGDIRTKDNTIIVTFYNASNLESLKAHYENLPAKLQAEGIAPNVPWLYDFKIDFRFK</sequence>
<proteinExistence type="predicted"/>
<evidence type="ECO:0000313" key="4">
    <source>
        <dbReference type="Proteomes" id="UP000094056"/>
    </source>
</evidence>
<comment type="caution">
    <text evidence="3">The sequence shown here is derived from an EMBL/GenBank/DDBJ whole genome shotgun (WGS) entry which is preliminary data.</text>
</comment>
<feature type="domain" description="Transposase IS4-like" evidence="2">
    <location>
        <begin position="25"/>
        <end position="208"/>
    </location>
</feature>
<dbReference type="Proteomes" id="UP000094056">
    <property type="component" value="Unassembled WGS sequence"/>
</dbReference>
<dbReference type="InterPro" id="IPR002559">
    <property type="entry name" value="Transposase_11"/>
</dbReference>
<organism evidence="3 4">
    <name type="scientific">Candidatus Scalindua rubra</name>
    <dbReference type="NCBI Taxonomy" id="1872076"/>
    <lineage>
        <taxon>Bacteria</taxon>
        <taxon>Pseudomonadati</taxon>
        <taxon>Planctomycetota</taxon>
        <taxon>Candidatus Brocadiia</taxon>
        <taxon>Candidatus Brocadiales</taxon>
        <taxon>Candidatus Scalinduaceae</taxon>
        <taxon>Candidatus Scalindua</taxon>
    </lineage>
</organism>
<protein>
    <recommendedName>
        <fullName evidence="2">Transposase IS4-like domain-containing protein</fullName>
    </recommendedName>
</protein>
<dbReference type="GO" id="GO:0006313">
    <property type="term" value="P:DNA transposition"/>
    <property type="evidence" value="ECO:0007669"/>
    <property type="project" value="InterPro"/>
</dbReference>
<name>A0A1E3XB88_9BACT</name>
<accession>A0A1E3XB88</accession>